<evidence type="ECO:0000313" key="2">
    <source>
        <dbReference type="Proteomes" id="UP000265703"/>
    </source>
</evidence>
<accession>A0A397S9I0</accession>
<name>A0A397S9I0_9GLOM</name>
<reference evidence="1 2" key="1">
    <citation type="submission" date="2018-06" db="EMBL/GenBank/DDBJ databases">
        <title>Comparative genomics reveals the genomic features of Rhizophagus irregularis, R. cerebriforme, R. diaphanum and Gigaspora rosea, and their symbiotic lifestyle signature.</title>
        <authorList>
            <person name="Morin E."/>
            <person name="San Clemente H."/>
            <person name="Chen E.C.H."/>
            <person name="De La Providencia I."/>
            <person name="Hainaut M."/>
            <person name="Kuo A."/>
            <person name="Kohler A."/>
            <person name="Murat C."/>
            <person name="Tang N."/>
            <person name="Roy S."/>
            <person name="Loubradou J."/>
            <person name="Henrissat B."/>
            <person name="Grigoriev I.V."/>
            <person name="Corradi N."/>
            <person name="Roux C."/>
            <person name="Martin F.M."/>
        </authorList>
    </citation>
    <scope>NUCLEOTIDE SEQUENCE [LARGE SCALE GENOMIC DNA]</scope>
    <source>
        <strain evidence="1 2">DAOM 227022</strain>
    </source>
</reference>
<gene>
    <name evidence="1" type="ORF">C1645_790523</name>
</gene>
<comment type="caution">
    <text evidence="1">The sequence shown here is derived from an EMBL/GenBank/DDBJ whole genome shotgun (WGS) entry which is preliminary data.</text>
</comment>
<dbReference type="Proteomes" id="UP000265703">
    <property type="component" value="Unassembled WGS sequence"/>
</dbReference>
<sequence length="62" mass="7579">LIILKKITIEWIKIYLETNDDKNPIEILELMKHHEQNKIWFTSLIGFFYQFGIGCDLNRKRR</sequence>
<evidence type="ECO:0000313" key="1">
    <source>
        <dbReference type="EMBL" id="RIA81396.1"/>
    </source>
</evidence>
<organism evidence="1 2">
    <name type="scientific">Glomus cerebriforme</name>
    <dbReference type="NCBI Taxonomy" id="658196"/>
    <lineage>
        <taxon>Eukaryota</taxon>
        <taxon>Fungi</taxon>
        <taxon>Fungi incertae sedis</taxon>
        <taxon>Mucoromycota</taxon>
        <taxon>Glomeromycotina</taxon>
        <taxon>Glomeromycetes</taxon>
        <taxon>Glomerales</taxon>
        <taxon>Glomeraceae</taxon>
        <taxon>Glomus</taxon>
    </lineage>
</organism>
<dbReference type="AlphaFoldDB" id="A0A397S9I0"/>
<protein>
    <submittedName>
        <fullName evidence="1">Uncharacterized protein</fullName>
    </submittedName>
</protein>
<keyword evidence="2" id="KW-1185">Reference proteome</keyword>
<feature type="non-terminal residue" evidence="1">
    <location>
        <position position="1"/>
    </location>
</feature>
<dbReference type="EMBL" id="QKYT01000805">
    <property type="protein sequence ID" value="RIA81396.1"/>
    <property type="molecule type" value="Genomic_DNA"/>
</dbReference>
<dbReference type="OrthoDB" id="2416228at2759"/>
<proteinExistence type="predicted"/>